<name>A0AAW8DEH4_9MICC</name>
<sequence length="280" mass="29487">MRRLRRTIILLLALALVAGAIYAVVTVLQRSETLVTERCVAVVGSDSYELATDQAANAALITAIAVQRGLPPRAATIAVATAMQESKLRNIGHGDEVGPDSRGLFQQRPSQGWGTEAEVMDPVYATNAFYDHLVKIPGYETMAITDAAQAVQHSAYPQAYAQQEPMGRAYASALTGHSERALDCTLRAADTAGDPNAVVAAMTTEFGALPAVAQGRTVQLNISGAQAWAVAQWAVANAKDLSVTQVDVAGATWNRQDHKGWQDSAAASGSVTITVSAPKT</sequence>
<dbReference type="Proteomes" id="UP001230951">
    <property type="component" value="Unassembled WGS sequence"/>
</dbReference>
<dbReference type="Proteomes" id="UP001242995">
    <property type="component" value="Unassembled WGS sequence"/>
</dbReference>
<dbReference type="RefSeq" id="WP_284991431.1">
    <property type="nucleotide sequence ID" value="NZ_JAUSRG010000001.1"/>
</dbReference>
<keyword evidence="3" id="KW-1185">Reference proteome</keyword>
<gene>
    <name evidence="1" type="ORF">J2S90_000003</name>
    <name evidence="2" type="ORF">J2S93_001700</name>
</gene>
<proteinExistence type="predicted"/>
<dbReference type="EMBL" id="JAUSTF010000002">
    <property type="protein sequence ID" value="MDQ0180284.1"/>
    <property type="molecule type" value="Genomic_DNA"/>
</dbReference>
<comment type="caution">
    <text evidence="1">The sequence shown here is derived from an EMBL/GenBank/DDBJ whole genome shotgun (WGS) entry which is preliminary data.</text>
</comment>
<accession>A0AAW8DEH4</accession>
<evidence type="ECO:0008006" key="5">
    <source>
        <dbReference type="Google" id="ProtNLM"/>
    </source>
</evidence>
<organism evidence="1 4">
    <name type="scientific">Arthrobacter bambusae</name>
    <dbReference type="NCBI Taxonomy" id="1338426"/>
    <lineage>
        <taxon>Bacteria</taxon>
        <taxon>Bacillati</taxon>
        <taxon>Actinomycetota</taxon>
        <taxon>Actinomycetes</taxon>
        <taxon>Micrococcales</taxon>
        <taxon>Micrococcaceae</taxon>
        <taxon>Arthrobacter</taxon>
    </lineage>
</organism>
<dbReference type="EMBL" id="JAUSRG010000001">
    <property type="protein sequence ID" value="MDP9903063.1"/>
    <property type="molecule type" value="Genomic_DNA"/>
</dbReference>
<reference evidence="1 3" key="1">
    <citation type="submission" date="2023-07" db="EMBL/GenBank/DDBJ databases">
        <title>Sorghum-associated microbial communities from plants grown in Nebraska, USA.</title>
        <authorList>
            <person name="Schachtman D."/>
        </authorList>
    </citation>
    <scope>NUCLEOTIDE SEQUENCE</scope>
    <source>
        <strain evidence="1">DS1006</strain>
        <strain evidence="2 3">DS1016</strain>
    </source>
</reference>
<dbReference type="AlphaFoldDB" id="A0AAW8DEH4"/>
<protein>
    <recommendedName>
        <fullName evidence="5">Heavy metal transporter</fullName>
    </recommendedName>
</protein>
<evidence type="ECO:0000313" key="2">
    <source>
        <dbReference type="EMBL" id="MDQ0180284.1"/>
    </source>
</evidence>
<evidence type="ECO:0000313" key="3">
    <source>
        <dbReference type="Proteomes" id="UP001230951"/>
    </source>
</evidence>
<evidence type="ECO:0000313" key="4">
    <source>
        <dbReference type="Proteomes" id="UP001242995"/>
    </source>
</evidence>
<evidence type="ECO:0000313" key="1">
    <source>
        <dbReference type="EMBL" id="MDP9903063.1"/>
    </source>
</evidence>